<keyword evidence="3" id="KW-0805">Transcription regulation</keyword>
<evidence type="ECO:0000313" key="9">
    <source>
        <dbReference type="Proteomes" id="UP000230821"/>
    </source>
</evidence>
<dbReference type="InterPro" id="IPR002197">
    <property type="entry name" value="HTH_Fis"/>
</dbReference>
<dbReference type="Gene3D" id="1.10.10.60">
    <property type="entry name" value="Homeodomain-like"/>
    <property type="match status" value="1"/>
</dbReference>
<evidence type="ECO:0000256" key="1">
    <source>
        <dbReference type="ARBA" id="ARBA00022741"/>
    </source>
</evidence>
<protein>
    <submittedName>
        <fullName evidence="8">Sigma-54-dependent Fis family transcriptional regulator</fullName>
    </submittedName>
</protein>
<dbReference type="InterPro" id="IPR011006">
    <property type="entry name" value="CheY-like_superfamily"/>
</dbReference>
<dbReference type="InterPro" id="IPR003593">
    <property type="entry name" value="AAA+_ATPase"/>
</dbReference>
<evidence type="ECO:0000256" key="3">
    <source>
        <dbReference type="ARBA" id="ARBA00023015"/>
    </source>
</evidence>
<dbReference type="Gene3D" id="1.10.8.60">
    <property type="match status" value="1"/>
</dbReference>
<dbReference type="PANTHER" id="PTHR32071:SF119">
    <property type="entry name" value="SIGMA L-DEPENDENT TRANSCRIPTIONAL REGULATOR YPLP-RELATED"/>
    <property type="match status" value="1"/>
</dbReference>
<comment type="caution">
    <text evidence="8">The sequence shown here is derived from an EMBL/GenBank/DDBJ whole genome shotgun (WGS) entry which is preliminary data.</text>
</comment>
<proteinExistence type="predicted"/>
<dbReference type="InterPro" id="IPR001789">
    <property type="entry name" value="Sig_transdc_resp-reg_receiver"/>
</dbReference>
<dbReference type="GO" id="GO:0043565">
    <property type="term" value="F:sequence-specific DNA binding"/>
    <property type="evidence" value="ECO:0007669"/>
    <property type="project" value="InterPro"/>
</dbReference>
<dbReference type="Pfam" id="PF00072">
    <property type="entry name" value="Response_reg"/>
    <property type="match status" value="1"/>
</dbReference>
<dbReference type="InterPro" id="IPR058031">
    <property type="entry name" value="AAA_lid_NorR"/>
</dbReference>
<dbReference type="SMART" id="SM00448">
    <property type="entry name" value="REC"/>
    <property type="match status" value="1"/>
</dbReference>
<dbReference type="PANTHER" id="PTHR32071">
    <property type="entry name" value="TRANSCRIPTIONAL REGULATORY PROTEIN"/>
    <property type="match status" value="1"/>
</dbReference>
<feature type="domain" description="Sigma-54 factor interaction" evidence="6">
    <location>
        <begin position="142"/>
        <end position="371"/>
    </location>
</feature>
<evidence type="ECO:0000256" key="5">
    <source>
        <dbReference type="PROSITE-ProRule" id="PRU00169"/>
    </source>
</evidence>
<dbReference type="CDD" id="cd00009">
    <property type="entry name" value="AAA"/>
    <property type="match status" value="1"/>
</dbReference>
<dbReference type="PRINTS" id="PR01590">
    <property type="entry name" value="HTHFIS"/>
</dbReference>
<dbReference type="Gene3D" id="3.40.50.2300">
    <property type="match status" value="1"/>
</dbReference>
<gene>
    <name evidence="8" type="ORF">CSA56_07780</name>
</gene>
<organism evidence="8 9">
    <name type="scientific">candidate division KSB3 bacterium</name>
    <dbReference type="NCBI Taxonomy" id="2044937"/>
    <lineage>
        <taxon>Bacteria</taxon>
        <taxon>candidate division KSB3</taxon>
    </lineage>
</organism>
<evidence type="ECO:0000259" key="7">
    <source>
        <dbReference type="PROSITE" id="PS50110"/>
    </source>
</evidence>
<dbReference type="Pfam" id="PF25601">
    <property type="entry name" value="AAA_lid_14"/>
    <property type="match status" value="1"/>
</dbReference>
<evidence type="ECO:0000256" key="4">
    <source>
        <dbReference type="ARBA" id="ARBA00023163"/>
    </source>
</evidence>
<dbReference type="InterPro" id="IPR002078">
    <property type="entry name" value="Sigma_54_int"/>
</dbReference>
<dbReference type="AlphaFoldDB" id="A0A2G6KF33"/>
<dbReference type="Proteomes" id="UP000230821">
    <property type="component" value="Unassembled WGS sequence"/>
</dbReference>
<dbReference type="Gene3D" id="3.40.50.300">
    <property type="entry name" value="P-loop containing nucleotide triphosphate hydrolases"/>
    <property type="match status" value="1"/>
</dbReference>
<accession>A0A2G6KF33</accession>
<dbReference type="SUPFAM" id="SSF52540">
    <property type="entry name" value="P-loop containing nucleoside triphosphate hydrolases"/>
    <property type="match status" value="1"/>
</dbReference>
<keyword evidence="5" id="KW-0597">Phosphoprotein</keyword>
<feature type="domain" description="Response regulatory" evidence="7">
    <location>
        <begin position="4"/>
        <end position="118"/>
    </location>
</feature>
<evidence type="ECO:0000313" key="8">
    <source>
        <dbReference type="EMBL" id="PIE34277.1"/>
    </source>
</evidence>
<evidence type="ECO:0000259" key="6">
    <source>
        <dbReference type="PROSITE" id="PS50045"/>
    </source>
</evidence>
<reference evidence="8 9" key="1">
    <citation type="submission" date="2017-10" db="EMBL/GenBank/DDBJ databases">
        <title>Novel microbial diversity and functional potential in the marine mammal oral microbiome.</title>
        <authorList>
            <person name="Dudek N.K."/>
            <person name="Sun C.L."/>
            <person name="Burstein D."/>
            <person name="Kantor R.S."/>
            <person name="Aliaga Goltsman D.S."/>
            <person name="Bik E.M."/>
            <person name="Thomas B.C."/>
            <person name="Banfield J.F."/>
            <person name="Relman D.A."/>
        </authorList>
    </citation>
    <scope>NUCLEOTIDE SEQUENCE [LARGE SCALE GENOMIC DNA]</scope>
    <source>
        <strain evidence="8">DOLJORAL78_47_16</strain>
    </source>
</reference>
<sequence length="446" mass="50527">MRKTLLIVDDNVTLCDTLAQTFGQLGYQAFSATNGDEAVTQCSTHAVRVVLLDIMLGEENGIDVLKRLLQLRPDLPIIMITGYASIETAVQSIKIGAFDYVKKPLDFEQLLKVVENAFKESSPGQTAQSFHHISSPKLSPSIITQHPRMLEVCEKAKRLAATDLPVLIQGENGTGKEVIADFIHSSSPRHPRKMLKVNCSAFPETLLDNELFGHEQGAYTGANTQFKGVFERADCSSLFLDEIGDMPLTIQAKILRTLQNKEIRRLGGNETVTINVRFIAATNKNVKKLISAERFREDLYYRLNTAVLKLPPLRERKDDIPLLVDHFLQEYCRNHNTCVDHVSERALSHFQQYHWPGNVREIKNVINYAAAISVKDFIDLEDLPPDFPTDFQSRDKAPENIREEMEKNLIVSLLQKTDNNKKKTAELLNMSRKTLYSRLKKYNIST</sequence>
<dbReference type="Pfam" id="PF00158">
    <property type="entry name" value="Sigma54_activat"/>
    <property type="match status" value="1"/>
</dbReference>
<dbReference type="SMART" id="SM00382">
    <property type="entry name" value="AAA"/>
    <property type="match status" value="1"/>
</dbReference>
<dbReference type="GO" id="GO:0006355">
    <property type="term" value="P:regulation of DNA-templated transcription"/>
    <property type="evidence" value="ECO:0007669"/>
    <property type="project" value="InterPro"/>
</dbReference>
<keyword evidence="1" id="KW-0547">Nucleotide-binding</keyword>
<dbReference type="Pfam" id="PF02954">
    <property type="entry name" value="HTH_8"/>
    <property type="match status" value="1"/>
</dbReference>
<dbReference type="GO" id="GO:0000160">
    <property type="term" value="P:phosphorelay signal transduction system"/>
    <property type="evidence" value="ECO:0007669"/>
    <property type="project" value="InterPro"/>
</dbReference>
<dbReference type="InterPro" id="IPR027417">
    <property type="entry name" value="P-loop_NTPase"/>
</dbReference>
<feature type="modified residue" description="4-aspartylphosphate" evidence="5">
    <location>
        <position position="53"/>
    </location>
</feature>
<keyword evidence="4" id="KW-0804">Transcription</keyword>
<dbReference type="FunFam" id="3.40.50.300:FF:000006">
    <property type="entry name" value="DNA-binding transcriptional regulator NtrC"/>
    <property type="match status" value="1"/>
</dbReference>
<name>A0A2G6KF33_9BACT</name>
<evidence type="ECO:0000256" key="2">
    <source>
        <dbReference type="ARBA" id="ARBA00022840"/>
    </source>
</evidence>
<dbReference type="SUPFAM" id="SSF52172">
    <property type="entry name" value="CheY-like"/>
    <property type="match status" value="1"/>
</dbReference>
<dbReference type="InterPro" id="IPR009057">
    <property type="entry name" value="Homeodomain-like_sf"/>
</dbReference>
<keyword evidence="2" id="KW-0067">ATP-binding</keyword>
<dbReference type="EMBL" id="PDSK01000090">
    <property type="protein sequence ID" value="PIE34277.1"/>
    <property type="molecule type" value="Genomic_DNA"/>
</dbReference>
<dbReference type="GO" id="GO:0005524">
    <property type="term" value="F:ATP binding"/>
    <property type="evidence" value="ECO:0007669"/>
    <property type="project" value="UniProtKB-KW"/>
</dbReference>
<dbReference type="SUPFAM" id="SSF46689">
    <property type="entry name" value="Homeodomain-like"/>
    <property type="match status" value="1"/>
</dbReference>
<dbReference type="PROSITE" id="PS50110">
    <property type="entry name" value="RESPONSE_REGULATORY"/>
    <property type="match status" value="1"/>
</dbReference>
<dbReference type="PROSITE" id="PS50045">
    <property type="entry name" value="SIGMA54_INTERACT_4"/>
    <property type="match status" value="1"/>
</dbReference>